<dbReference type="InterPro" id="IPR051800">
    <property type="entry name" value="PqiA-PqiB_transport"/>
</dbReference>
<comment type="caution">
    <text evidence="8">The sequence shown here is derived from an EMBL/GenBank/DDBJ whole genome shotgun (WGS) entry which is preliminary data.</text>
</comment>
<evidence type="ECO:0000256" key="5">
    <source>
        <dbReference type="ARBA" id="ARBA00022989"/>
    </source>
</evidence>
<feature type="transmembrane region" description="Helical" evidence="7">
    <location>
        <begin position="98"/>
        <end position="126"/>
    </location>
</feature>
<keyword evidence="6 7" id="KW-0472">Membrane</keyword>
<feature type="transmembrane region" description="Helical" evidence="7">
    <location>
        <begin position="147"/>
        <end position="167"/>
    </location>
</feature>
<evidence type="ECO:0000256" key="7">
    <source>
        <dbReference type="SAM" id="Phobius"/>
    </source>
</evidence>
<dbReference type="PANTHER" id="PTHR30462">
    <property type="entry name" value="INTERMEMBRANE TRANSPORT PROTEIN PQIB-RELATED"/>
    <property type="match status" value="1"/>
</dbReference>
<reference evidence="9" key="1">
    <citation type="journal article" date="2020" name="Microbiol. Resour. Announc.">
        <title>Draft Genome Sequences of Thiorhodococcus mannitoliphagus and Thiorhodococcus minor, Purple Sulfur Photosynthetic Bacteria in the Gammaproteobacterial Family Chromatiaceae.</title>
        <authorList>
            <person name="Aviles F.A."/>
            <person name="Meyer T.E."/>
            <person name="Kyndt J.A."/>
        </authorList>
    </citation>
    <scope>NUCLEOTIDE SEQUENCE [LARGE SCALE GENOMIC DNA]</scope>
    <source>
        <strain evidence="9">DSM 18266</strain>
    </source>
</reference>
<name>A0A6P1DXU1_9GAMM</name>
<comment type="subcellular location">
    <subcellularLocation>
        <location evidence="1">Cell inner membrane</location>
    </subcellularLocation>
</comment>
<dbReference type="InterPro" id="IPR007498">
    <property type="entry name" value="PqiA-like"/>
</dbReference>
<reference evidence="8 9" key="2">
    <citation type="submission" date="2020-02" db="EMBL/GenBank/DDBJ databases">
        <title>Genome sequences of Thiorhodococcus mannitoliphagus and Thiorhodococcus minor, purple sulfur photosynthetic bacteria in the gammaproteobacterial family, Chromatiaceae.</title>
        <authorList>
            <person name="Aviles F.A."/>
            <person name="Meyer T.E."/>
            <person name="Kyndt J.A."/>
        </authorList>
    </citation>
    <scope>NUCLEOTIDE SEQUENCE [LARGE SCALE GENOMIC DNA]</scope>
    <source>
        <strain evidence="8 9">DSM 18266</strain>
    </source>
</reference>
<keyword evidence="5 7" id="KW-1133">Transmembrane helix</keyword>
<keyword evidence="2" id="KW-1003">Cell membrane</keyword>
<organism evidence="8 9">
    <name type="scientific">Thiorhodococcus mannitoliphagus</name>
    <dbReference type="NCBI Taxonomy" id="329406"/>
    <lineage>
        <taxon>Bacteria</taxon>
        <taxon>Pseudomonadati</taxon>
        <taxon>Pseudomonadota</taxon>
        <taxon>Gammaproteobacteria</taxon>
        <taxon>Chromatiales</taxon>
        <taxon>Chromatiaceae</taxon>
        <taxon>Thiorhodococcus</taxon>
    </lineage>
</organism>
<protein>
    <submittedName>
        <fullName evidence="8">Paraquat-inducible membrane protein A</fullName>
    </submittedName>
</protein>
<accession>A0A6P1DXU1</accession>
<dbReference type="Proteomes" id="UP000471640">
    <property type="component" value="Unassembled WGS sequence"/>
</dbReference>
<dbReference type="EMBL" id="JAAIJR010000040">
    <property type="protein sequence ID" value="NEX20952.1"/>
    <property type="molecule type" value="Genomic_DNA"/>
</dbReference>
<sequence>MTSAPLTANKAGLLSCETCGLLAQPASVAEPGYCPRCGSALESRRHRSIERTWALVIAAAICYIPANMLPVLGTTTLGSTEYDTIMGGVVFLFTSGSWPLALIVLIASVMVPLGKLVALSYLLITVQRGSMQGSRERTRLYRMVEFIGRWSMLDVFVDTFTVALVQLDPLMSVQPGPGVLFFAAVVVLTMIAASTFDPRLIWDALSGAGSESIPLEENSPQQESNLG</sequence>
<evidence type="ECO:0000256" key="6">
    <source>
        <dbReference type="ARBA" id="ARBA00023136"/>
    </source>
</evidence>
<keyword evidence="9" id="KW-1185">Reference proteome</keyword>
<dbReference type="GO" id="GO:0005886">
    <property type="term" value="C:plasma membrane"/>
    <property type="evidence" value="ECO:0007669"/>
    <property type="project" value="UniProtKB-SubCell"/>
</dbReference>
<evidence type="ECO:0000313" key="8">
    <source>
        <dbReference type="EMBL" id="NEX20952.1"/>
    </source>
</evidence>
<feature type="transmembrane region" description="Helical" evidence="7">
    <location>
        <begin position="53"/>
        <end position="78"/>
    </location>
</feature>
<gene>
    <name evidence="8" type="ORF">G3480_11615</name>
</gene>
<feature type="transmembrane region" description="Helical" evidence="7">
    <location>
        <begin position="179"/>
        <end position="196"/>
    </location>
</feature>
<dbReference type="AlphaFoldDB" id="A0A6P1DXU1"/>
<evidence type="ECO:0000313" key="9">
    <source>
        <dbReference type="Proteomes" id="UP000471640"/>
    </source>
</evidence>
<evidence type="ECO:0000256" key="3">
    <source>
        <dbReference type="ARBA" id="ARBA00022519"/>
    </source>
</evidence>
<evidence type="ECO:0000256" key="2">
    <source>
        <dbReference type="ARBA" id="ARBA00022475"/>
    </source>
</evidence>
<keyword evidence="4 7" id="KW-0812">Transmembrane</keyword>
<keyword evidence="3" id="KW-0997">Cell inner membrane</keyword>
<dbReference type="Pfam" id="PF04403">
    <property type="entry name" value="PqiA"/>
    <property type="match status" value="1"/>
</dbReference>
<proteinExistence type="predicted"/>
<dbReference type="RefSeq" id="WP_164654057.1">
    <property type="nucleotide sequence ID" value="NZ_JAAIJR010000040.1"/>
</dbReference>
<evidence type="ECO:0000256" key="1">
    <source>
        <dbReference type="ARBA" id="ARBA00004533"/>
    </source>
</evidence>
<dbReference type="PANTHER" id="PTHR30462:SF3">
    <property type="entry name" value="INTERMEMBRANE TRANSPORT PROTEIN PQIA"/>
    <property type="match status" value="1"/>
</dbReference>
<evidence type="ECO:0000256" key="4">
    <source>
        <dbReference type="ARBA" id="ARBA00022692"/>
    </source>
</evidence>